<dbReference type="InterPro" id="IPR013839">
    <property type="entry name" value="DNAligase_adenylation"/>
</dbReference>
<feature type="region of interest" description="Disordered" evidence="12">
    <location>
        <begin position="1"/>
        <end position="27"/>
    </location>
</feature>
<feature type="binding site" evidence="11">
    <location>
        <position position="374"/>
    </location>
    <ligand>
        <name>NAD(+)</name>
        <dbReference type="ChEBI" id="CHEBI:57540"/>
    </ligand>
</feature>
<dbReference type="Pfam" id="PF14520">
    <property type="entry name" value="HHH_5"/>
    <property type="match status" value="1"/>
</dbReference>
<organism evidence="14 15">
    <name type="scientific">Halomarina salina</name>
    <dbReference type="NCBI Taxonomy" id="1872699"/>
    <lineage>
        <taxon>Archaea</taxon>
        <taxon>Methanobacteriati</taxon>
        <taxon>Methanobacteriota</taxon>
        <taxon>Stenosarchaea group</taxon>
        <taxon>Halobacteria</taxon>
        <taxon>Halobacteriales</taxon>
        <taxon>Natronomonadaceae</taxon>
        <taxon>Halomarina</taxon>
    </lineage>
</organism>
<feature type="binding site" evidence="11">
    <location>
        <position position="487"/>
    </location>
    <ligand>
        <name>Zn(2+)</name>
        <dbReference type="ChEBI" id="CHEBI:29105"/>
    </ligand>
</feature>
<name>A0ABD5RNS9_9EURY</name>
<feature type="region of interest" description="Disordered" evidence="12">
    <location>
        <begin position="126"/>
        <end position="168"/>
    </location>
</feature>
<gene>
    <name evidence="11 14" type="primary">ligA</name>
    <name evidence="14" type="ORF">ACFPYI_11560</name>
</gene>
<dbReference type="Pfam" id="PF01653">
    <property type="entry name" value="DNA_ligase_aden"/>
    <property type="match status" value="1"/>
</dbReference>
<feature type="active site" description="N6-AMP-lysine intermediate" evidence="11">
    <location>
        <position position="178"/>
    </location>
</feature>
<dbReference type="SMART" id="SM00292">
    <property type="entry name" value="BRCT"/>
    <property type="match status" value="1"/>
</dbReference>
<dbReference type="Gene3D" id="6.20.10.30">
    <property type="match status" value="1"/>
</dbReference>
<evidence type="ECO:0000256" key="4">
    <source>
        <dbReference type="ARBA" id="ARBA00022723"/>
    </source>
</evidence>
<keyword evidence="6 11" id="KW-0862">Zinc</keyword>
<protein>
    <recommendedName>
        <fullName evidence="11">DNA ligase</fullName>
        <ecNumber evidence="11">6.5.1.2</ecNumber>
    </recommendedName>
    <alternativeName>
        <fullName evidence="11">Polydeoxyribonucleotide synthase [NAD(+)]</fullName>
    </alternativeName>
</protein>
<dbReference type="EC" id="6.5.1.2" evidence="11"/>
<dbReference type="Gene3D" id="1.10.287.610">
    <property type="entry name" value="Helix hairpin bin"/>
    <property type="match status" value="1"/>
</dbReference>
<evidence type="ECO:0000256" key="1">
    <source>
        <dbReference type="ARBA" id="ARBA00004067"/>
    </source>
</evidence>
<dbReference type="PIRSF" id="PIRSF001604">
    <property type="entry name" value="LigA"/>
    <property type="match status" value="1"/>
</dbReference>
<feature type="binding site" evidence="11">
    <location>
        <position position="468"/>
    </location>
    <ligand>
        <name>Zn(2+)</name>
        <dbReference type="ChEBI" id="CHEBI:29105"/>
    </ligand>
</feature>
<comment type="similarity">
    <text evidence="11">Belongs to the NAD-dependent DNA ligase family. LigA subfamily.</text>
</comment>
<sequence length="733" mass="80328">MSADAREAPDNPYVEDPATEFDPVEDIDDETAREQAAQLREALRYHDRLYYRDADPVIPDRDYDALLSRLQALESAFDIDTDGSPTQRVGGEPLDEFDTVEHVAPMRSIDSSGDVEDVREFDRRVHDRLGLSRGGSGSDDGEDDGTDSGGSDGQASLTDYDESAPQTTSEVEYFCEPKFDGVSVEVVYEEGRFVRATTRGDGEKGDDISANVRTIRSIPLRLTGDYPGFLAVRGEIFMPREAFQQYNRERVERGDDPFANPRNATAGTVRQLDPSVTAERPLDCFFFDVLDSTYDFETQHGRQDRLPEWGLKTNHRTALVDDIEGAIDYRDDLVADRDDVDYEVDGAVIKVDDLAQCDRLGSTSRAPRWAYAYKLPARTEETILRDVVVQVGRTGRLTPVALLDPVDVAGVTVSRASLHNPDQIRDLGVAVGDKVRIERAGDVIPYVAEVVENNADGHFEFPEHCPVCDSAVEHDGPLAFCTGGLACPAQLRRAIEHYVSRGGLDIEGLGEQKLDQLVETGLVESIPDLYDLDEEDLAELEGWGETSARNLRDELEAAKAPPLDDFLTALGVPEVGPTTARSLARTFGTLDAVMEADEEALREVDDVGETVAHEIREFFGSERNREVIAALREHGVSPQEVAVETGAALDGLTFVFTGSLDGLTRGEAQDLVERYGANATSSVSGNTDYLVAAEGAGQSKLDDADANDVPVLSQAEFEDLLREEYGIDVDGEA</sequence>
<evidence type="ECO:0000256" key="6">
    <source>
        <dbReference type="ARBA" id="ARBA00022833"/>
    </source>
</evidence>
<dbReference type="FunFam" id="1.10.150.20:FF:000007">
    <property type="entry name" value="DNA ligase"/>
    <property type="match status" value="1"/>
</dbReference>
<dbReference type="InterPro" id="IPR012340">
    <property type="entry name" value="NA-bd_OB-fold"/>
</dbReference>
<feature type="binding site" evidence="11">
    <location>
        <position position="350"/>
    </location>
    <ligand>
        <name>NAD(+)</name>
        <dbReference type="ChEBI" id="CHEBI:57540"/>
    </ligand>
</feature>
<dbReference type="InterPro" id="IPR003583">
    <property type="entry name" value="Hlx-hairpin-Hlx_DNA-bd_motif"/>
</dbReference>
<dbReference type="Pfam" id="PF03120">
    <property type="entry name" value="OB_DNA_ligase"/>
    <property type="match status" value="1"/>
</dbReference>
<dbReference type="AlphaFoldDB" id="A0ABD5RNS9"/>
<dbReference type="InterPro" id="IPR001357">
    <property type="entry name" value="BRCT_dom"/>
</dbReference>
<feature type="binding site" evidence="11">
    <location>
        <position position="235"/>
    </location>
    <ligand>
        <name>NAD(+)</name>
        <dbReference type="ChEBI" id="CHEBI:57540"/>
    </ligand>
</feature>
<comment type="cofactor">
    <cofactor evidence="11">
        <name>Mg(2+)</name>
        <dbReference type="ChEBI" id="CHEBI:18420"/>
    </cofactor>
    <cofactor evidence="11">
        <name>Mn(2+)</name>
        <dbReference type="ChEBI" id="CHEBI:29035"/>
    </cofactor>
</comment>
<evidence type="ECO:0000256" key="10">
    <source>
        <dbReference type="ARBA" id="ARBA00034005"/>
    </source>
</evidence>
<feature type="binding site" evidence="11">
    <location>
        <position position="465"/>
    </location>
    <ligand>
        <name>Zn(2+)</name>
        <dbReference type="ChEBI" id="CHEBI:29105"/>
    </ligand>
</feature>
<dbReference type="NCBIfam" id="NF010931">
    <property type="entry name" value="PRK14351.1"/>
    <property type="match status" value="1"/>
</dbReference>
<feature type="binding site" evidence="11">
    <location>
        <begin position="108"/>
        <end position="109"/>
    </location>
    <ligand>
        <name>NAD(+)</name>
        <dbReference type="ChEBI" id="CHEBI:57540"/>
    </ligand>
</feature>
<evidence type="ECO:0000256" key="7">
    <source>
        <dbReference type="ARBA" id="ARBA00022842"/>
    </source>
</evidence>
<keyword evidence="4 11" id="KW-0479">Metal-binding</keyword>
<dbReference type="Proteomes" id="UP001596099">
    <property type="component" value="Unassembled WGS sequence"/>
</dbReference>
<dbReference type="SUPFAM" id="SSF56091">
    <property type="entry name" value="DNA ligase/mRNA capping enzyme, catalytic domain"/>
    <property type="match status" value="1"/>
</dbReference>
<dbReference type="GO" id="GO:0006260">
    <property type="term" value="P:DNA replication"/>
    <property type="evidence" value="ECO:0007669"/>
    <property type="project" value="UniProtKB-KW"/>
</dbReference>
<keyword evidence="7 11" id="KW-0460">Magnesium</keyword>
<evidence type="ECO:0000313" key="14">
    <source>
        <dbReference type="EMBL" id="MFC5971969.1"/>
    </source>
</evidence>
<dbReference type="InterPro" id="IPR018239">
    <property type="entry name" value="DNA_ligase_AS"/>
</dbReference>
<proteinExistence type="inferred from homology"/>
<dbReference type="FunFam" id="1.10.150.20:FF:000006">
    <property type="entry name" value="DNA ligase"/>
    <property type="match status" value="1"/>
</dbReference>
<dbReference type="InterPro" id="IPR033136">
    <property type="entry name" value="DNA_ligase_CS"/>
</dbReference>
<dbReference type="Gene3D" id="3.30.470.30">
    <property type="entry name" value="DNA ligase/mRNA capping enzyme"/>
    <property type="match status" value="1"/>
</dbReference>
<dbReference type="InterPro" id="IPR041663">
    <property type="entry name" value="DisA/LigA_HHH"/>
</dbReference>
<dbReference type="InterPro" id="IPR036420">
    <property type="entry name" value="BRCT_dom_sf"/>
</dbReference>
<evidence type="ECO:0000256" key="8">
    <source>
        <dbReference type="ARBA" id="ARBA00023027"/>
    </source>
</evidence>
<dbReference type="SUPFAM" id="SSF47781">
    <property type="entry name" value="RuvA domain 2-like"/>
    <property type="match status" value="1"/>
</dbReference>
<dbReference type="PROSITE" id="PS01055">
    <property type="entry name" value="DNA_LIGASE_N1"/>
    <property type="match status" value="1"/>
</dbReference>
<dbReference type="InterPro" id="IPR013840">
    <property type="entry name" value="DNAligase_N"/>
</dbReference>
<evidence type="ECO:0000259" key="13">
    <source>
        <dbReference type="PROSITE" id="PS50172"/>
    </source>
</evidence>
<dbReference type="Gene3D" id="1.10.150.20">
    <property type="entry name" value="5' to 3' exonuclease, C-terminal subdomain"/>
    <property type="match status" value="2"/>
</dbReference>
<dbReference type="Pfam" id="PF12826">
    <property type="entry name" value="HHH_2"/>
    <property type="match status" value="1"/>
</dbReference>
<dbReference type="FunFam" id="2.40.50.140:FF:000012">
    <property type="entry name" value="DNA ligase"/>
    <property type="match status" value="1"/>
</dbReference>
<keyword evidence="11" id="KW-0464">Manganese</keyword>
<dbReference type="RefSeq" id="WP_247414889.1">
    <property type="nucleotide sequence ID" value="NZ_JALLGW010000001.1"/>
</dbReference>
<evidence type="ECO:0000256" key="9">
    <source>
        <dbReference type="ARBA" id="ARBA00023204"/>
    </source>
</evidence>
<feature type="binding site" evidence="11">
    <location>
        <begin position="60"/>
        <end position="64"/>
    </location>
    <ligand>
        <name>NAD(+)</name>
        <dbReference type="ChEBI" id="CHEBI:57540"/>
    </ligand>
</feature>
<evidence type="ECO:0000256" key="11">
    <source>
        <dbReference type="HAMAP-Rule" id="MF_01588"/>
    </source>
</evidence>
<feature type="domain" description="BRCT" evidence="13">
    <location>
        <begin position="644"/>
        <end position="733"/>
    </location>
</feature>
<dbReference type="GO" id="GO:0003911">
    <property type="term" value="F:DNA ligase (NAD+) activity"/>
    <property type="evidence" value="ECO:0007669"/>
    <property type="project" value="UniProtKB-UniRule"/>
</dbReference>
<keyword evidence="2 11" id="KW-0436">Ligase</keyword>
<evidence type="ECO:0000256" key="5">
    <source>
        <dbReference type="ARBA" id="ARBA00022763"/>
    </source>
</evidence>
<dbReference type="Gene3D" id="3.40.50.10190">
    <property type="entry name" value="BRCT domain"/>
    <property type="match status" value="1"/>
</dbReference>
<dbReference type="SMART" id="SM00278">
    <property type="entry name" value="HhH1"/>
    <property type="match status" value="3"/>
</dbReference>
<comment type="caution">
    <text evidence="14">The sequence shown here is derived from an EMBL/GenBank/DDBJ whole genome shotgun (WGS) entry which is preliminary data.</text>
</comment>
<feature type="binding site" evidence="11">
    <location>
        <position position="199"/>
    </location>
    <ligand>
        <name>NAD(+)</name>
        <dbReference type="ChEBI" id="CHEBI:57540"/>
    </ligand>
</feature>
<dbReference type="GO" id="GO:0006281">
    <property type="term" value="P:DNA repair"/>
    <property type="evidence" value="ECO:0007669"/>
    <property type="project" value="UniProtKB-KW"/>
</dbReference>
<evidence type="ECO:0000256" key="3">
    <source>
        <dbReference type="ARBA" id="ARBA00022705"/>
    </source>
</evidence>
<accession>A0ABD5RNS9</accession>
<dbReference type="Pfam" id="PF00533">
    <property type="entry name" value="BRCT"/>
    <property type="match status" value="1"/>
</dbReference>
<dbReference type="SMART" id="SM00532">
    <property type="entry name" value="LIGANc"/>
    <property type="match status" value="1"/>
</dbReference>
<keyword evidence="15" id="KW-1185">Reference proteome</keyword>
<dbReference type="Gene3D" id="2.40.50.140">
    <property type="entry name" value="Nucleic acid-binding proteins"/>
    <property type="match status" value="1"/>
</dbReference>
<dbReference type="PANTHER" id="PTHR23389">
    <property type="entry name" value="CHROMOSOME TRANSMISSION FIDELITY FACTOR 18"/>
    <property type="match status" value="1"/>
</dbReference>
<keyword evidence="9 11" id="KW-0234">DNA repair</keyword>
<dbReference type="PROSITE" id="PS01056">
    <property type="entry name" value="DNA_LIGASE_N2"/>
    <property type="match status" value="1"/>
</dbReference>
<dbReference type="SUPFAM" id="SSF50249">
    <property type="entry name" value="Nucleic acid-binding proteins"/>
    <property type="match status" value="1"/>
</dbReference>
<dbReference type="InterPro" id="IPR001679">
    <property type="entry name" value="DNA_ligase"/>
</dbReference>
<comment type="catalytic activity">
    <reaction evidence="10 11">
        <text>NAD(+) + (deoxyribonucleotide)n-3'-hydroxyl + 5'-phospho-(deoxyribonucleotide)m = (deoxyribonucleotide)n+m + AMP + beta-nicotinamide D-nucleotide.</text>
        <dbReference type="EC" id="6.5.1.2"/>
    </reaction>
</comment>
<keyword evidence="5 11" id="KW-0227">DNA damage</keyword>
<dbReference type="GO" id="GO:0046872">
    <property type="term" value="F:metal ion binding"/>
    <property type="evidence" value="ECO:0007669"/>
    <property type="project" value="UniProtKB-KW"/>
</dbReference>
<dbReference type="PROSITE" id="PS50172">
    <property type="entry name" value="BRCT"/>
    <property type="match status" value="1"/>
</dbReference>
<reference evidence="14 15" key="1">
    <citation type="journal article" date="2019" name="Int. J. Syst. Evol. Microbiol.">
        <title>The Global Catalogue of Microorganisms (GCM) 10K type strain sequencing project: providing services to taxonomists for standard genome sequencing and annotation.</title>
        <authorList>
            <consortium name="The Broad Institute Genomics Platform"/>
            <consortium name="The Broad Institute Genome Sequencing Center for Infectious Disease"/>
            <person name="Wu L."/>
            <person name="Ma J."/>
        </authorList>
    </citation>
    <scope>NUCLEOTIDE SEQUENCE [LARGE SCALE GENOMIC DNA]</scope>
    <source>
        <strain evidence="14 15">CGMCC 1.12543</strain>
    </source>
</reference>
<keyword evidence="8 11" id="KW-0520">NAD</keyword>
<evidence type="ECO:0000256" key="2">
    <source>
        <dbReference type="ARBA" id="ARBA00022598"/>
    </source>
</evidence>
<dbReference type="HAMAP" id="MF_01588">
    <property type="entry name" value="DNA_ligase_A"/>
    <property type="match status" value="1"/>
</dbReference>
<comment type="caution">
    <text evidence="11">Lacks conserved residue(s) required for the propagation of feature annotation.</text>
</comment>
<feature type="binding site" evidence="11">
    <location>
        <position position="176"/>
    </location>
    <ligand>
        <name>NAD(+)</name>
        <dbReference type="ChEBI" id="CHEBI:57540"/>
    </ligand>
</feature>
<dbReference type="SUPFAM" id="SSF52113">
    <property type="entry name" value="BRCT domain"/>
    <property type="match status" value="1"/>
</dbReference>
<dbReference type="InterPro" id="IPR010994">
    <property type="entry name" value="RuvA_2-like"/>
</dbReference>
<dbReference type="CDD" id="cd00114">
    <property type="entry name" value="LIGANc"/>
    <property type="match status" value="1"/>
</dbReference>
<evidence type="ECO:0000256" key="12">
    <source>
        <dbReference type="SAM" id="MobiDB-lite"/>
    </source>
</evidence>
<keyword evidence="3 11" id="KW-0235">DNA replication</keyword>
<dbReference type="InterPro" id="IPR004150">
    <property type="entry name" value="NAD_DNA_ligase_OB"/>
</dbReference>
<dbReference type="NCBIfam" id="NF005932">
    <property type="entry name" value="PRK07956.1"/>
    <property type="match status" value="1"/>
</dbReference>
<dbReference type="PANTHER" id="PTHR23389:SF9">
    <property type="entry name" value="DNA LIGASE"/>
    <property type="match status" value="1"/>
</dbReference>
<comment type="function">
    <text evidence="1 11">DNA ligase that catalyzes the formation of phosphodiester linkages between 5'-phosphoryl and 3'-hydroxyl groups in double-stranded DNA using NAD as a coenzyme and as the energy source for the reaction. It is essential for DNA replication and repair of damaged DNA.</text>
</comment>
<evidence type="ECO:0000313" key="15">
    <source>
        <dbReference type="Proteomes" id="UP001596099"/>
    </source>
</evidence>
<feature type="compositionally biased region" description="Acidic residues" evidence="12">
    <location>
        <begin position="17"/>
        <end position="27"/>
    </location>
</feature>
<dbReference type="NCBIfam" id="TIGR00575">
    <property type="entry name" value="dnlj"/>
    <property type="match status" value="1"/>
</dbReference>
<dbReference type="EMBL" id="JBHSQH010000001">
    <property type="protein sequence ID" value="MFC5971969.1"/>
    <property type="molecule type" value="Genomic_DNA"/>
</dbReference>